<evidence type="ECO:0000313" key="5">
    <source>
        <dbReference type="Proteomes" id="UP000046395"/>
    </source>
</evidence>
<dbReference type="InterPro" id="IPR029034">
    <property type="entry name" value="Cystine-knot_cytokine"/>
</dbReference>
<dbReference type="Gene3D" id="2.10.90.10">
    <property type="entry name" value="Cystine-knot cytokines"/>
    <property type="match status" value="1"/>
</dbReference>
<evidence type="ECO:0000256" key="4">
    <source>
        <dbReference type="ARBA" id="ARBA00022729"/>
    </source>
</evidence>
<dbReference type="InterPro" id="IPR010345">
    <property type="entry name" value="IL-17_fam"/>
</dbReference>
<protein>
    <submittedName>
        <fullName evidence="6">Uncharacterized protein</fullName>
    </submittedName>
</protein>
<keyword evidence="5" id="KW-1185">Reference proteome</keyword>
<dbReference type="GO" id="GO:0005576">
    <property type="term" value="C:extracellular region"/>
    <property type="evidence" value="ECO:0007669"/>
    <property type="project" value="UniProtKB-SubCell"/>
</dbReference>
<evidence type="ECO:0000256" key="3">
    <source>
        <dbReference type="ARBA" id="ARBA00022525"/>
    </source>
</evidence>
<sequence length="245" mass="27924">MALSVLETMAANCDKKEMIINQPATRNPTSTDKVLPPVSRESLYICSWWRAYLVFFVYLSRYAVADRAAEVPFCDSYSKQCPTTLVHMERLLKWMLSRNASQPTQLLAPDNVALAHLGEGHLCNGALLHGNRDCPKEMSSSGHEVYLSDRSICPWYWKMDYDPFRIPAILPQATCACDRALLPKTLSFECEHVTYSLRVLRFDATCSRYRYDVETISVACMPVREASHKMIKGSLVETILAPYYY</sequence>
<dbReference type="WBParaSite" id="TMUE_1000004373.1">
    <property type="protein sequence ID" value="TMUE_1000004373.1"/>
    <property type="gene ID" value="WBGene00298933"/>
</dbReference>
<reference evidence="6" key="1">
    <citation type="submission" date="2019-12" db="UniProtKB">
        <authorList>
            <consortium name="WormBaseParasite"/>
        </authorList>
    </citation>
    <scope>IDENTIFICATION</scope>
</reference>
<dbReference type="GO" id="GO:0005125">
    <property type="term" value="F:cytokine activity"/>
    <property type="evidence" value="ECO:0007669"/>
    <property type="project" value="InterPro"/>
</dbReference>
<accession>A0A5S6QAZ8</accession>
<dbReference type="Pfam" id="PF06083">
    <property type="entry name" value="IL17"/>
    <property type="match status" value="1"/>
</dbReference>
<evidence type="ECO:0000313" key="6">
    <source>
        <dbReference type="WBParaSite" id="TMUE_1000004373.1"/>
    </source>
</evidence>
<dbReference type="SUPFAM" id="SSF57501">
    <property type="entry name" value="Cystine-knot cytokines"/>
    <property type="match status" value="1"/>
</dbReference>
<proteinExistence type="inferred from homology"/>
<keyword evidence="4" id="KW-0732">Signal</keyword>
<comment type="subcellular location">
    <subcellularLocation>
        <location evidence="1">Secreted</location>
    </subcellularLocation>
</comment>
<comment type="similarity">
    <text evidence="2">Belongs to the IL-17 family.</text>
</comment>
<dbReference type="AlphaFoldDB" id="A0A5S6QAZ8"/>
<evidence type="ECO:0000256" key="1">
    <source>
        <dbReference type="ARBA" id="ARBA00004613"/>
    </source>
</evidence>
<name>A0A5S6QAZ8_TRIMR</name>
<dbReference type="Proteomes" id="UP000046395">
    <property type="component" value="Unassembled WGS sequence"/>
</dbReference>
<keyword evidence="3" id="KW-0964">Secreted</keyword>
<organism evidence="5 6">
    <name type="scientific">Trichuris muris</name>
    <name type="common">Mouse whipworm</name>
    <dbReference type="NCBI Taxonomy" id="70415"/>
    <lineage>
        <taxon>Eukaryota</taxon>
        <taxon>Metazoa</taxon>
        <taxon>Ecdysozoa</taxon>
        <taxon>Nematoda</taxon>
        <taxon>Enoplea</taxon>
        <taxon>Dorylaimia</taxon>
        <taxon>Trichinellida</taxon>
        <taxon>Trichuridae</taxon>
        <taxon>Trichuris</taxon>
    </lineage>
</organism>
<evidence type="ECO:0000256" key="2">
    <source>
        <dbReference type="ARBA" id="ARBA00007236"/>
    </source>
</evidence>